<dbReference type="STRING" id="45068.Llon_2098"/>
<accession>A0A0W0VJ90</accession>
<sequence length="106" mass="12123">MKTWISTFIVLGLMLFSLPTFADKIIITGAPVILEQREGIYYLPTTYTATTPYYYVTLDGANRVCYTERQPALETLDMTTINVNVAGTQTLWYCYLYDTTYFSVTP</sequence>
<dbReference type="Proteomes" id="UP000054997">
    <property type="component" value="Unassembled WGS sequence"/>
</dbReference>
<dbReference type="RefSeq" id="WP_058530050.1">
    <property type="nucleotide sequence ID" value="NZ_CAAAHZ010000011.1"/>
</dbReference>
<dbReference type="EMBL" id="LNYK01000033">
    <property type="protein sequence ID" value="KTD19926.1"/>
    <property type="molecule type" value="Genomic_DNA"/>
</dbReference>
<dbReference type="AlphaFoldDB" id="A0A0W0VJ90"/>
<keyword evidence="2" id="KW-1185">Reference proteome</keyword>
<evidence type="ECO:0000313" key="2">
    <source>
        <dbReference type="Proteomes" id="UP000054997"/>
    </source>
</evidence>
<evidence type="ECO:0000313" key="1">
    <source>
        <dbReference type="EMBL" id="KTD19926.1"/>
    </source>
</evidence>
<dbReference type="PATRIC" id="fig|45068.5.peg.2282"/>
<protein>
    <submittedName>
        <fullName evidence="1">Uncharacterized protein</fullName>
    </submittedName>
</protein>
<gene>
    <name evidence="1" type="ORF">Llon_2098</name>
</gene>
<proteinExistence type="predicted"/>
<organism evidence="1 2">
    <name type="scientific">Legionella londiniensis</name>
    <dbReference type="NCBI Taxonomy" id="45068"/>
    <lineage>
        <taxon>Bacteria</taxon>
        <taxon>Pseudomonadati</taxon>
        <taxon>Pseudomonadota</taxon>
        <taxon>Gammaproteobacteria</taxon>
        <taxon>Legionellales</taxon>
        <taxon>Legionellaceae</taxon>
        <taxon>Legionella</taxon>
    </lineage>
</organism>
<reference evidence="1 2" key="1">
    <citation type="submission" date="2015-11" db="EMBL/GenBank/DDBJ databases">
        <title>Genomic analysis of 38 Legionella species identifies large and diverse effector repertoires.</title>
        <authorList>
            <person name="Burstein D."/>
            <person name="Amaro F."/>
            <person name="Zusman T."/>
            <person name="Lifshitz Z."/>
            <person name="Cohen O."/>
            <person name="Gilbert J.A."/>
            <person name="Pupko T."/>
            <person name="Shuman H.A."/>
            <person name="Segal G."/>
        </authorList>
    </citation>
    <scope>NUCLEOTIDE SEQUENCE [LARGE SCALE GENOMIC DNA]</scope>
    <source>
        <strain evidence="1 2">ATCC 49505</strain>
    </source>
</reference>
<comment type="caution">
    <text evidence="1">The sequence shown here is derived from an EMBL/GenBank/DDBJ whole genome shotgun (WGS) entry which is preliminary data.</text>
</comment>
<name>A0A0W0VJ90_9GAMM</name>